<sequence length="322" mass="36775">MATWFVLAVADQRDYNRRGFVPISDRMPHIFVNPSCTDLKRIILKQAWEQAGWLAKAQTANKTGYPYYQAHKFYLGTEWNSTADRMSRWRSRFIRKNLERLGDLFSAKVDKHEVIYWYCEDEQSKCAPGQVSGMTSNKREGISFPKNSHTTIRCPDFFSLLTVANFHGRADFEYNVMENYEVNNFAVVMLHEVWKYADLVSYPAIKEDQQYIQEGRTEKIWSLARNENTEVAFVTADSYVMDALAIFIHQGLRTSIPPAPRRIVAGPLPAYISVEVPPPAYSDTPPDYWDAVRGLGDPSLAGQLTAIRPLSTPPPETTDTSQ</sequence>
<gene>
    <name evidence="1" type="ORF">GLAREA_07961</name>
</gene>
<protein>
    <submittedName>
        <fullName evidence="1">Uncharacterized protein</fullName>
    </submittedName>
</protein>
<dbReference type="KEGG" id="glz:GLAREA_07961"/>
<evidence type="ECO:0000313" key="2">
    <source>
        <dbReference type="Proteomes" id="UP000016922"/>
    </source>
</evidence>
<dbReference type="AlphaFoldDB" id="S3CWB7"/>
<dbReference type="EMBL" id="KE145373">
    <property type="protein sequence ID" value="EPE24111.1"/>
    <property type="molecule type" value="Genomic_DNA"/>
</dbReference>
<dbReference type="GeneID" id="19467012"/>
<accession>S3CWB7</accession>
<dbReference type="HOGENOM" id="CLU_068923_0_0_1"/>
<dbReference type="Proteomes" id="UP000016922">
    <property type="component" value="Unassembled WGS sequence"/>
</dbReference>
<dbReference type="RefSeq" id="XP_008088199.1">
    <property type="nucleotide sequence ID" value="XM_008090008.1"/>
</dbReference>
<reference evidence="1 2" key="1">
    <citation type="journal article" date="2013" name="BMC Genomics">
        <title>Genomics-driven discovery of the pneumocandin biosynthetic gene cluster in the fungus Glarea lozoyensis.</title>
        <authorList>
            <person name="Chen L."/>
            <person name="Yue Q."/>
            <person name="Zhang X."/>
            <person name="Xiang M."/>
            <person name="Wang C."/>
            <person name="Li S."/>
            <person name="Che Y."/>
            <person name="Ortiz-Lopez F.J."/>
            <person name="Bills G.F."/>
            <person name="Liu X."/>
            <person name="An Z."/>
        </authorList>
    </citation>
    <scope>NUCLEOTIDE SEQUENCE [LARGE SCALE GENOMIC DNA]</scope>
    <source>
        <strain evidence="2">ATCC 20868 / MF5171</strain>
    </source>
</reference>
<proteinExistence type="predicted"/>
<dbReference type="GO" id="GO:0008237">
    <property type="term" value="F:metallopeptidase activity"/>
    <property type="evidence" value="ECO:0007669"/>
    <property type="project" value="InterPro"/>
</dbReference>
<evidence type="ECO:0000313" key="1">
    <source>
        <dbReference type="EMBL" id="EPE24111.1"/>
    </source>
</evidence>
<dbReference type="Gene3D" id="3.40.390.10">
    <property type="entry name" value="Collagenase (Catalytic Domain)"/>
    <property type="match status" value="1"/>
</dbReference>
<name>S3CWB7_GLAL2</name>
<keyword evidence="2" id="KW-1185">Reference proteome</keyword>
<organism evidence="1 2">
    <name type="scientific">Glarea lozoyensis (strain ATCC 20868 / MF5171)</name>
    <dbReference type="NCBI Taxonomy" id="1116229"/>
    <lineage>
        <taxon>Eukaryota</taxon>
        <taxon>Fungi</taxon>
        <taxon>Dikarya</taxon>
        <taxon>Ascomycota</taxon>
        <taxon>Pezizomycotina</taxon>
        <taxon>Leotiomycetes</taxon>
        <taxon>Helotiales</taxon>
        <taxon>Helotiaceae</taxon>
        <taxon>Glarea</taxon>
    </lineage>
</organism>
<dbReference type="InterPro" id="IPR024079">
    <property type="entry name" value="MetalloPept_cat_dom_sf"/>
</dbReference>
<dbReference type="OrthoDB" id="2970483at2759"/>